<dbReference type="InterPro" id="IPR029058">
    <property type="entry name" value="AB_hydrolase_fold"/>
</dbReference>
<keyword evidence="2" id="KW-0486">Methionine biosynthesis</keyword>
<dbReference type="PANTHER" id="PTHR32268">
    <property type="entry name" value="HOMOSERINE O-ACETYLTRANSFERASE"/>
    <property type="match status" value="1"/>
</dbReference>
<dbReference type="Gene3D" id="3.40.50.1820">
    <property type="entry name" value="alpha/beta hydrolase"/>
    <property type="match status" value="1"/>
</dbReference>
<feature type="domain" description="AB hydrolase-1" evidence="3">
    <location>
        <begin position="45"/>
        <end position="336"/>
    </location>
</feature>
<comment type="subunit">
    <text evidence="2">Homodimer.</text>
</comment>
<keyword evidence="2 4" id="KW-0012">Acyltransferase</keyword>
<dbReference type="NCBIfam" id="TIGR01392">
    <property type="entry name" value="homoserO_Ac_trn"/>
    <property type="match status" value="1"/>
</dbReference>
<dbReference type="NCBIfam" id="NF001209">
    <property type="entry name" value="PRK00175.1"/>
    <property type="match status" value="1"/>
</dbReference>
<keyword evidence="2" id="KW-0028">Amino-acid biosynthesis</keyword>
<name>A0ABY4EM13_9BACI</name>
<comment type="catalytic activity">
    <reaction evidence="2">
        <text>L-homoserine + acetyl-CoA = O-acetyl-L-homoserine + CoA</text>
        <dbReference type="Rhea" id="RHEA:13701"/>
        <dbReference type="ChEBI" id="CHEBI:57287"/>
        <dbReference type="ChEBI" id="CHEBI:57288"/>
        <dbReference type="ChEBI" id="CHEBI:57476"/>
        <dbReference type="ChEBI" id="CHEBI:57716"/>
        <dbReference type="EC" id="2.3.1.31"/>
    </reaction>
</comment>
<feature type="active site" description="Nucleophile" evidence="2">
    <location>
        <position position="147"/>
    </location>
</feature>
<keyword evidence="5" id="KW-1185">Reference proteome</keyword>
<proteinExistence type="inferred from homology"/>
<accession>A0ABY4EM13</accession>
<comment type="subcellular location">
    <subcellularLocation>
        <location evidence="2">Cytoplasm</location>
    </subcellularLocation>
</comment>
<evidence type="ECO:0000256" key="1">
    <source>
        <dbReference type="ARBA" id="ARBA00022679"/>
    </source>
</evidence>
<evidence type="ECO:0000259" key="3">
    <source>
        <dbReference type="Pfam" id="PF00561"/>
    </source>
</evidence>
<dbReference type="Proteomes" id="UP000831787">
    <property type="component" value="Chromosome"/>
</dbReference>
<evidence type="ECO:0000256" key="2">
    <source>
        <dbReference type="HAMAP-Rule" id="MF_00296"/>
    </source>
</evidence>
<dbReference type="RefSeq" id="WP_244711768.1">
    <property type="nucleotide sequence ID" value="NZ_CP095073.1"/>
</dbReference>
<organism evidence="4 5">
    <name type="scientific">Halobacillus salinarum</name>
    <dbReference type="NCBI Taxonomy" id="2932257"/>
    <lineage>
        <taxon>Bacteria</taxon>
        <taxon>Bacillati</taxon>
        <taxon>Bacillota</taxon>
        <taxon>Bacilli</taxon>
        <taxon>Bacillales</taxon>
        <taxon>Bacillaceae</taxon>
        <taxon>Halobacillus</taxon>
    </lineage>
</organism>
<feature type="active site" evidence="2">
    <location>
        <position position="331"/>
    </location>
</feature>
<sequence length="359" mass="39702">MSLTNPTHSKQSSAAISIGAFTFECGETLEDVVLAYERSGPADAPVLLICHALTGNQFAVGTKDEPGWWAGLIGDDCPLDTTDYQIITFNVLGGCHGSTGPASKRKVSGQTYRLEFPPVTIRDMVHAQYRALQVLGFTQVHAVLGGSLGGMQTLEWGLLYPDFMKQLYVLAATPSLSDYGIAFNHIGAKAIKDDPAWNNGNYASNQQLHGFALARMAGMVTYRSGPLFQKRFDRSRSEPLSYNIQSYLDYQGEKIKDRFDANSYLYLLEAMNHHDIGRGRGGWKKASSQFKAQLHTISFQHDLLYPRELMEGFINEVPGSKHFHVETDYGHDGFLVEFSQWGGWVGQQIRKGGKASDCG</sequence>
<comment type="pathway">
    <text evidence="2">Amino-acid biosynthesis; L-methionine biosynthesis via de novo pathway; O-acetyl-L-homoserine from L-homoserine: step 1/1.</text>
</comment>
<reference evidence="4 5" key="1">
    <citation type="submission" date="2022-04" db="EMBL/GenBank/DDBJ databases">
        <title>Halobacillus sp. isolated from saltern.</title>
        <authorList>
            <person name="Won M."/>
            <person name="Lee C.-M."/>
            <person name="Woen H.-Y."/>
            <person name="Kwon S.-W."/>
        </authorList>
    </citation>
    <scope>NUCLEOTIDE SEQUENCE [LARGE SCALE GENOMIC DNA]</scope>
    <source>
        <strain evidence="4 5">SSBR10-3</strain>
    </source>
</reference>
<feature type="binding site" evidence="2">
    <location>
        <position position="215"/>
    </location>
    <ligand>
        <name>substrate</name>
    </ligand>
</feature>
<comment type="function">
    <text evidence="2">Transfers an acetyl group from acetyl-CoA to L-homoserine, forming acetyl-L-homoserine.</text>
</comment>
<dbReference type="Pfam" id="PF00561">
    <property type="entry name" value="Abhydrolase_1"/>
    <property type="match status" value="1"/>
</dbReference>
<protein>
    <recommendedName>
        <fullName evidence="2">Homoserine O-acetyltransferase</fullName>
        <shortName evidence="2">HAT</shortName>
        <ecNumber evidence="2">2.3.1.31</ecNumber>
    </recommendedName>
    <alternativeName>
        <fullName evidence="2">Homoserine transacetylase</fullName>
        <shortName evidence="2">HTA</shortName>
    </alternativeName>
</protein>
<evidence type="ECO:0000313" key="4">
    <source>
        <dbReference type="EMBL" id="UOQ45214.1"/>
    </source>
</evidence>
<dbReference type="InterPro" id="IPR008220">
    <property type="entry name" value="HAT_MetX-like"/>
</dbReference>
<gene>
    <name evidence="2" type="primary">metXA</name>
    <name evidence="4" type="ORF">MUN89_04500</name>
</gene>
<dbReference type="HAMAP" id="MF_00296">
    <property type="entry name" value="MetX_acyltransf"/>
    <property type="match status" value="1"/>
</dbReference>
<dbReference type="GO" id="GO:0004414">
    <property type="term" value="F:homoserine O-acetyltransferase activity"/>
    <property type="evidence" value="ECO:0007669"/>
    <property type="project" value="UniProtKB-EC"/>
</dbReference>
<feature type="active site" evidence="2">
    <location>
        <position position="302"/>
    </location>
</feature>
<feature type="binding site" evidence="2">
    <location>
        <position position="332"/>
    </location>
    <ligand>
        <name>substrate</name>
    </ligand>
</feature>
<dbReference type="PIRSF" id="PIRSF000443">
    <property type="entry name" value="Homoser_Ac_trans"/>
    <property type="match status" value="1"/>
</dbReference>
<dbReference type="InterPro" id="IPR000073">
    <property type="entry name" value="AB_hydrolase_1"/>
</dbReference>
<evidence type="ECO:0000313" key="5">
    <source>
        <dbReference type="Proteomes" id="UP000831787"/>
    </source>
</evidence>
<dbReference type="EC" id="2.3.1.31" evidence="2"/>
<keyword evidence="1 2" id="KW-0808">Transferase</keyword>
<dbReference type="SUPFAM" id="SSF53474">
    <property type="entry name" value="alpha/beta-Hydrolases"/>
    <property type="match status" value="1"/>
</dbReference>
<keyword evidence="2" id="KW-0963">Cytoplasm</keyword>
<dbReference type="EMBL" id="CP095073">
    <property type="protein sequence ID" value="UOQ45214.1"/>
    <property type="molecule type" value="Genomic_DNA"/>
</dbReference>
<comment type="caution">
    <text evidence="2">Lacks conserved residue(s) required for the propagation of feature annotation.</text>
</comment>
<comment type="similarity">
    <text evidence="2">Belongs to the AB hydrolase superfamily. MetX family.</text>
</comment>
<dbReference type="PANTHER" id="PTHR32268:SF11">
    <property type="entry name" value="HOMOSERINE O-ACETYLTRANSFERASE"/>
    <property type="match status" value="1"/>
</dbReference>